<accession>A0A8X6UFL2</accession>
<name>A0A8X6UFL2_NEPPI</name>
<feature type="non-terminal residue" evidence="2">
    <location>
        <position position="1"/>
    </location>
</feature>
<evidence type="ECO:0000313" key="2">
    <source>
        <dbReference type="EMBL" id="GFU05328.1"/>
    </source>
</evidence>
<evidence type="ECO:0000256" key="1">
    <source>
        <dbReference type="SAM" id="MobiDB-lite"/>
    </source>
</evidence>
<feature type="region of interest" description="Disordered" evidence="1">
    <location>
        <begin position="1"/>
        <end position="30"/>
    </location>
</feature>
<dbReference type="EMBL" id="BMAW01028049">
    <property type="protein sequence ID" value="GFU05328.1"/>
    <property type="molecule type" value="Genomic_DNA"/>
</dbReference>
<feature type="compositionally biased region" description="Polar residues" evidence="1">
    <location>
        <begin position="1"/>
        <end position="10"/>
    </location>
</feature>
<reference evidence="2" key="1">
    <citation type="submission" date="2020-08" db="EMBL/GenBank/DDBJ databases">
        <title>Multicomponent nature underlies the extraordinary mechanical properties of spider dragline silk.</title>
        <authorList>
            <person name="Kono N."/>
            <person name="Nakamura H."/>
            <person name="Mori M."/>
            <person name="Yoshida Y."/>
            <person name="Ohtoshi R."/>
            <person name="Malay A.D."/>
            <person name="Moran D.A.P."/>
            <person name="Tomita M."/>
            <person name="Numata K."/>
            <person name="Arakawa K."/>
        </authorList>
    </citation>
    <scope>NUCLEOTIDE SEQUENCE</scope>
</reference>
<organism evidence="2 3">
    <name type="scientific">Nephila pilipes</name>
    <name type="common">Giant wood spider</name>
    <name type="synonym">Nephila maculata</name>
    <dbReference type="NCBI Taxonomy" id="299642"/>
    <lineage>
        <taxon>Eukaryota</taxon>
        <taxon>Metazoa</taxon>
        <taxon>Ecdysozoa</taxon>
        <taxon>Arthropoda</taxon>
        <taxon>Chelicerata</taxon>
        <taxon>Arachnida</taxon>
        <taxon>Araneae</taxon>
        <taxon>Araneomorphae</taxon>
        <taxon>Entelegynae</taxon>
        <taxon>Araneoidea</taxon>
        <taxon>Nephilidae</taxon>
        <taxon>Nephila</taxon>
    </lineage>
</organism>
<keyword evidence="3" id="KW-1185">Reference proteome</keyword>
<sequence>SRKHGNQQSGRQQQLRHLHLPRRPLARKDTDVRKRIPETLQFRFKLRRCHFTNQFSNFFHDIPVIRLEVEPDGWSDMSFNLCPVHTFCLSV</sequence>
<comment type="caution">
    <text evidence="2">The sequence shown here is derived from an EMBL/GenBank/DDBJ whole genome shotgun (WGS) entry which is preliminary data.</text>
</comment>
<gene>
    <name evidence="2" type="ORF">NPIL_73921</name>
</gene>
<evidence type="ECO:0000313" key="3">
    <source>
        <dbReference type="Proteomes" id="UP000887013"/>
    </source>
</evidence>
<feature type="compositionally biased region" description="Basic residues" evidence="1">
    <location>
        <begin position="14"/>
        <end position="25"/>
    </location>
</feature>
<dbReference type="AlphaFoldDB" id="A0A8X6UFL2"/>
<dbReference type="Proteomes" id="UP000887013">
    <property type="component" value="Unassembled WGS sequence"/>
</dbReference>
<proteinExistence type="predicted"/>
<protein>
    <submittedName>
        <fullName evidence="2">Uncharacterized protein</fullName>
    </submittedName>
</protein>